<name>A0A6N8HDJ9_9FLAO</name>
<evidence type="ECO:0000256" key="1">
    <source>
        <dbReference type="SAM" id="MobiDB-lite"/>
    </source>
</evidence>
<dbReference type="EMBL" id="WOWP01000010">
    <property type="protein sequence ID" value="MUV02517.1"/>
    <property type="molecule type" value="Genomic_DNA"/>
</dbReference>
<proteinExistence type="predicted"/>
<reference evidence="2 3" key="1">
    <citation type="submission" date="2019-12" db="EMBL/GenBank/DDBJ databases">
        <authorList>
            <person name="Sun J.-Q."/>
        </authorList>
    </citation>
    <scope>NUCLEOTIDE SEQUENCE [LARGE SCALE GENOMIC DNA]</scope>
    <source>
        <strain evidence="2 3">JCM 17928</strain>
    </source>
</reference>
<dbReference type="RefSeq" id="WP_157481504.1">
    <property type="nucleotide sequence ID" value="NZ_WOWP01000010.1"/>
</dbReference>
<dbReference type="OrthoDB" id="9864010at2"/>
<protein>
    <submittedName>
        <fullName evidence="2">Uncharacterized protein</fullName>
    </submittedName>
</protein>
<evidence type="ECO:0000313" key="3">
    <source>
        <dbReference type="Proteomes" id="UP000433945"/>
    </source>
</evidence>
<accession>A0A6N8HDJ9</accession>
<keyword evidence="3" id="KW-1185">Reference proteome</keyword>
<feature type="region of interest" description="Disordered" evidence="1">
    <location>
        <begin position="1"/>
        <end position="65"/>
    </location>
</feature>
<feature type="compositionally biased region" description="Basic and acidic residues" evidence="1">
    <location>
        <begin position="21"/>
        <end position="65"/>
    </location>
</feature>
<evidence type="ECO:0000313" key="2">
    <source>
        <dbReference type="EMBL" id="MUV02517.1"/>
    </source>
</evidence>
<comment type="caution">
    <text evidence="2">The sequence shown here is derived from an EMBL/GenBank/DDBJ whole genome shotgun (WGS) entry which is preliminary data.</text>
</comment>
<feature type="compositionally biased region" description="Basic and acidic residues" evidence="1">
    <location>
        <begin position="1"/>
        <end position="12"/>
    </location>
</feature>
<sequence length="65" mass="7762">MNNQNRKPDQDPLPKNMVPNHEPKPIPQKERRVNQGQWNEKDYIKGNKRTPDREKIKENKGNSKE</sequence>
<organism evidence="2 3">
    <name type="scientific">Flavobacterium rakeshii</name>
    <dbReference type="NCBI Taxonomy" id="1038845"/>
    <lineage>
        <taxon>Bacteria</taxon>
        <taxon>Pseudomonadati</taxon>
        <taxon>Bacteroidota</taxon>
        <taxon>Flavobacteriia</taxon>
        <taxon>Flavobacteriales</taxon>
        <taxon>Flavobacteriaceae</taxon>
        <taxon>Flavobacterium</taxon>
    </lineage>
</organism>
<dbReference type="AlphaFoldDB" id="A0A6N8HDJ9"/>
<dbReference type="Proteomes" id="UP000433945">
    <property type="component" value="Unassembled WGS sequence"/>
</dbReference>
<gene>
    <name evidence="2" type="ORF">GN157_02240</name>
</gene>